<evidence type="ECO:0000259" key="2">
    <source>
        <dbReference type="Pfam" id="PF13175"/>
    </source>
</evidence>
<dbReference type="EMBL" id="VXLD01000009">
    <property type="protein sequence ID" value="KAB1853327.1"/>
    <property type="molecule type" value="Genomic_DNA"/>
</dbReference>
<dbReference type="GO" id="GO:0000731">
    <property type="term" value="P:DNA synthesis involved in DNA repair"/>
    <property type="evidence" value="ECO:0007669"/>
    <property type="project" value="TreeGrafter"/>
</dbReference>
<evidence type="ECO:0000313" key="4">
    <source>
        <dbReference type="Proteomes" id="UP000325788"/>
    </source>
</evidence>
<evidence type="ECO:0000256" key="1">
    <source>
        <dbReference type="SAM" id="Coils"/>
    </source>
</evidence>
<dbReference type="GO" id="GO:0006302">
    <property type="term" value="P:double-strand break repair"/>
    <property type="evidence" value="ECO:0007669"/>
    <property type="project" value="TreeGrafter"/>
</dbReference>
<organism evidence="3 4">
    <name type="scientific">Acinetobacter tandoii</name>
    <dbReference type="NCBI Taxonomy" id="202954"/>
    <lineage>
        <taxon>Bacteria</taxon>
        <taxon>Pseudomonadati</taxon>
        <taxon>Pseudomonadota</taxon>
        <taxon>Gammaproteobacteria</taxon>
        <taxon>Moraxellales</taxon>
        <taxon>Moraxellaceae</taxon>
        <taxon>Acinetobacter</taxon>
    </lineage>
</organism>
<dbReference type="PANTHER" id="PTHR32182:SF22">
    <property type="entry name" value="ATP-DEPENDENT ENDONUCLEASE, OLD FAMILY-RELATED"/>
    <property type="match status" value="1"/>
</dbReference>
<evidence type="ECO:0000313" key="3">
    <source>
        <dbReference type="EMBL" id="KAB1853327.1"/>
    </source>
</evidence>
<proteinExistence type="predicted"/>
<dbReference type="SUPFAM" id="SSF52540">
    <property type="entry name" value="P-loop containing nucleoside triphosphate hydrolases"/>
    <property type="match status" value="1"/>
</dbReference>
<reference evidence="3 4" key="1">
    <citation type="submission" date="2019-09" db="EMBL/GenBank/DDBJ databases">
        <title>Draft genome sequence of Acinetobacter tandoii W4-4-4 isolated from environmental water sample.</title>
        <authorList>
            <person name="Wee S.K."/>
            <person name="Yan B."/>
            <person name="Mustaffa S.B."/>
            <person name="Yap E.P.H."/>
        </authorList>
    </citation>
    <scope>NUCLEOTIDE SEQUENCE [LARGE SCALE GENOMIC DNA]</scope>
    <source>
        <strain evidence="3 4">W4-4-4</strain>
    </source>
</reference>
<dbReference type="PANTHER" id="PTHR32182">
    <property type="entry name" value="DNA REPLICATION AND REPAIR PROTEIN RECF"/>
    <property type="match status" value="1"/>
</dbReference>
<sequence length="669" mass="77109">MKEMIVGIFLRHIKTYKGINFIPLSDGEKFCGLVGNNGIGKSTVLEALDKIFLSNKEWNINLSHNKSLDDSNIPYIVPIFLIEKDKIKFDVKELEVVQVIDKSIKRIKTGNLPPRFSGSKETVQHIERITSTLKNIDDYYLIPLGVTLNNKKSFSVFNAYFKGKLSEFLDGISTPSTDLEDFDETEFDFSVLDNIFNKIIDIYRYIYIPRELSAEEFTKLHNKQFEFLMGKSLQQTLNDTISPTTVKKINDSLDLIISELEGDLESYIYKTNSDVRQTKLKRVDINNLIIEAYFNIRSMHLKVDENSSMAITKLSSGEKQKAILDIANSLLRKNYENNNNKYVIFGFDEPESSLHISACFDMFQSLYETTQFCSQVIFTTHWYGYIPSVIRGNTVIMGKGSDVGHKFDFINITKYREETRIIGAQSRNQLPFSIQLKSINDLVQAIIYGSMSENPFNWLICEGSSEKIYLSDFLSELVENQRLRILPVGGYSEVKKLYNHLSIAFEDFKQEMKGKVFLLCDTDSTLDMNTTNLRQDAQHPKLKYRRLIVNEGSENAELVMINSPIAANSSVLEDVLNAETFLKVLEQMKEENPELEELIDVHKRVELVENIFYPSALCLRLSIPEKRRLKSFFGKNNNHMKVEFALNYITAVDNKNEIPWINEIRSFFE</sequence>
<dbReference type="Gene3D" id="3.40.50.300">
    <property type="entry name" value="P-loop containing nucleotide triphosphate hydrolases"/>
    <property type="match status" value="1"/>
</dbReference>
<feature type="coiled-coil region" evidence="1">
    <location>
        <begin position="578"/>
        <end position="605"/>
    </location>
</feature>
<dbReference type="InterPro" id="IPR041685">
    <property type="entry name" value="AAA_GajA/Old/RecF-like"/>
</dbReference>
<gene>
    <name evidence="3" type="ORF">F4W09_12805</name>
</gene>
<dbReference type="AlphaFoldDB" id="A0A5N4W5B1"/>
<protein>
    <submittedName>
        <fullName evidence="3">ATP-binding protein</fullName>
    </submittedName>
</protein>
<keyword evidence="3" id="KW-0067">ATP-binding</keyword>
<comment type="caution">
    <text evidence="3">The sequence shown here is derived from an EMBL/GenBank/DDBJ whole genome shotgun (WGS) entry which is preliminary data.</text>
</comment>
<dbReference type="Pfam" id="PF13175">
    <property type="entry name" value="AAA_15"/>
    <property type="match status" value="1"/>
</dbReference>
<name>A0A5N4W5B1_9GAMM</name>
<dbReference type="GO" id="GO:0005524">
    <property type="term" value="F:ATP binding"/>
    <property type="evidence" value="ECO:0007669"/>
    <property type="project" value="UniProtKB-KW"/>
</dbReference>
<dbReference type="Proteomes" id="UP000325788">
    <property type="component" value="Unassembled WGS sequence"/>
</dbReference>
<keyword evidence="3" id="KW-0547">Nucleotide-binding</keyword>
<dbReference type="InterPro" id="IPR027417">
    <property type="entry name" value="P-loop_NTPase"/>
</dbReference>
<accession>A0A5N4W5B1</accession>
<keyword evidence="1" id="KW-0175">Coiled coil</keyword>
<feature type="domain" description="Endonuclease GajA/Old nuclease/RecF-like AAA" evidence="2">
    <location>
        <begin position="13"/>
        <end position="381"/>
    </location>
</feature>